<evidence type="ECO:0000256" key="4">
    <source>
        <dbReference type="ARBA" id="ARBA00044511"/>
    </source>
</evidence>
<dbReference type="eggNOG" id="KOG4197">
    <property type="taxonomic scope" value="Eukaryota"/>
</dbReference>
<keyword evidence="8" id="KW-1185">Reference proteome</keyword>
<dbReference type="InterPro" id="IPR011990">
    <property type="entry name" value="TPR-like_helical_dom_sf"/>
</dbReference>
<dbReference type="GO" id="GO:0031930">
    <property type="term" value="P:mitochondria-nucleus signaling pathway"/>
    <property type="evidence" value="ECO:0007669"/>
    <property type="project" value="TreeGrafter"/>
</dbReference>
<dbReference type="Gene3D" id="1.25.40.10">
    <property type="entry name" value="Tetratricopeptide repeat domain"/>
    <property type="match status" value="2"/>
</dbReference>
<gene>
    <name evidence="7" type="ORF">DOTSEDRAFT_72118</name>
</gene>
<organism evidence="7 8">
    <name type="scientific">Dothistroma septosporum (strain NZE10 / CBS 128990)</name>
    <name type="common">Red band needle blight fungus</name>
    <name type="synonym">Mycosphaerella pini</name>
    <dbReference type="NCBI Taxonomy" id="675120"/>
    <lineage>
        <taxon>Eukaryota</taxon>
        <taxon>Fungi</taxon>
        <taxon>Dikarya</taxon>
        <taxon>Ascomycota</taxon>
        <taxon>Pezizomycotina</taxon>
        <taxon>Dothideomycetes</taxon>
        <taxon>Dothideomycetidae</taxon>
        <taxon>Mycosphaerellales</taxon>
        <taxon>Mycosphaerellaceae</taxon>
        <taxon>Dothistroma</taxon>
    </lineage>
</organism>
<dbReference type="STRING" id="675120.N1PQ48"/>
<comment type="subunit">
    <text evidence="4">Binds to mitochondrial small subunit 15S rRNA.</text>
</comment>
<comment type="function">
    <text evidence="3">Regulates mitochondrial small subunit maturation by controlling 15S rRNA 5'-end processing. Localizes to the 5' precursor of the 15S rRNA in a position that is subsequently occupied by mS47 in the mature yeast mtSSU. Uses structure and sequence-specific RNA recognition, binding to a single-stranded region of the precursor and specifically recognizing bases -6 to -1. The exchange of Ccm1 for mS47 is coupled to the irreversible removal of precursor rRNA that is accompanied by conformational changes of the mitoribosomal proteins uS5m and mS26. These conformational changes signal completion of 5'-end rRNA processing through protection of the mature 5'-end of the 15S rRNA and stabilization of mS47. The removal of the 5' precursor together with the dissociation of Ccm1 may be catalyzed by the 5'-3' exoribonuclease Pet127. Involved in the specific removal of group I introns in mitochondrial encoded transcripts.</text>
</comment>
<comment type="similarity">
    <text evidence="1">Belongs to the CCM1 family.</text>
</comment>
<evidence type="ECO:0008006" key="9">
    <source>
        <dbReference type="Google" id="ProtNLM"/>
    </source>
</evidence>
<dbReference type="AlphaFoldDB" id="N1PQ48"/>
<evidence type="ECO:0000256" key="2">
    <source>
        <dbReference type="ARBA" id="ARBA00022737"/>
    </source>
</evidence>
<sequence>MSLLGCFLKPTCLPAAPIAARTISTCTSSRSRAHHEDRRHRRTCRGDIGGRAAVAGETTALSLEDIFVSSLVAAGICRDHKTGIVFGTKRSRLGQNGHVSTSRRQQTRRFSSHVRRYQHAVAAVEELPDSPQISREEYKELVNTYPRFKKSTLSKAEIAELAREKKRSEQHFPLAPRLVLTPEQEITKGLRKREPLPPEDLDHARQLGNFEVLLRNRKWGEIPHDELWTLFDNLRTPRLRYLDNRTVHRMFRHLAWVEYRPSQELMRRYLDLLNEALGEQVPVSPGIWNTALSFAGNWVRRVTSAQVKCAIELWMRMEESGTEATHVTLNILFLVAVKANRYALADTIFKELLARNMPLNRYFRASVIYYAGMRHDGEGVRQAFRDLVNAGEIVDTTIMNSVILGLVRSGEASAAENVYLRMKKLHEDKLGTLLPESWRTRKELGQVLNKTGWQLRKEQNNHEASFFGAAFSGDEKREQIQQATPIAPDSATYRILIKYHAHESGNIDKIRELLAEMQGRSLHVHGSVYVHLLRGFHSHGGWAFSKWSVGSLEELWKEIMTASAPPTPTMRTPESSQISDSFPPESVEDSHTDMLSAMLAEQASFSPLDPSSASESLSSESLPSELERPTYFTKAMAMAAIHAFHKCASSKRMLEVWVDITSRWHDANDGDHAAVQERVDRLATESQRRR</sequence>
<dbReference type="EMBL" id="KB446539">
    <property type="protein sequence ID" value="EME44549.1"/>
    <property type="molecule type" value="Genomic_DNA"/>
</dbReference>
<name>N1PQ48_DOTSN</name>
<dbReference type="OrthoDB" id="1908178at2759"/>
<dbReference type="PANTHER" id="PTHR47936">
    <property type="entry name" value="PPR_LONG DOMAIN-CONTAINING PROTEIN"/>
    <property type="match status" value="1"/>
</dbReference>
<evidence type="ECO:0000256" key="1">
    <source>
        <dbReference type="ARBA" id="ARBA00006192"/>
    </source>
</evidence>
<dbReference type="Pfam" id="PF01535">
    <property type="entry name" value="PPR"/>
    <property type="match status" value="1"/>
</dbReference>
<keyword evidence="2" id="KW-0677">Repeat</keyword>
<accession>N1PQ48</accession>
<dbReference type="Proteomes" id="UP000016933">
    <property type="component" value="Unassembled WGS sequence"/>
</dbReference>
<reference evidence="8" key="1">
    <citation type="journal article" date="2012" name="PLoS Genet.">
        <title>The genomes of the fungal plant pathogens Cladosporium fulvum and Dothistroma septosporum reveal adaptation to different hosts and lifestyles but also signatures of common ancestry.</title>
        <authorList>
            <person name="de Wit P.J.G.M."/>
            <person name="van der Burgt A."/>
            <person name="Oekmen B."/>
            <person name="Stergiopoulos I."/>
            <person name="Abd-Elsalam K.A."/>
            <person name="Aerts A.L."/>
            <person name="Bahkali A.H."/>
            <person name="Beenen H.G."/>
            <person name="Chettri P."/>
            <person name="Cox M.P."/>
            <person name="Datema E."/>
            <person name="de Vries R.P."/>
            <person name="Dhillon B."/>
            <person name="Ganley A.R."/>
            <person name="Griffiths S.A."/>
            <person name="Guo Y."/>
            <person name="Hamelin R.C."/>
            <person name="Henrissat B."/>
            <person name="Kabir M.S."/>
            <person name="Jashni M.K."/>
            <person name="Kema G."/>
            <person name="Klaubauf S."/>
            <person name="Lapidus A."/>
            <person name="Levasseur A."/>
            <person name="Lindquist E."/>
            <person name="Mehrabi R."/>
            <person name="Ohm R.A."/>
            <person name="Owen T.J."/>
            <person name="Salamov A."/>
            <person name="Schwelm A."/>
            <person name="Schijlen E."/>
            <person name="Sun H."/>
            <person name="van den Burg H.A."/>
            <person name="van Ham R.C.H.J."/>
            <person name="Zhang S."/>
            <person name="Goodwin S.B."/>
            <person name="Grigoriev I.V."/>
            <person name="Collemare J."/>
            <person name="Bradshaw R.E."/>
        </authorList>
    </citation>
    <scope>NUCLEOTIDE SEQUENCE [LARGE SCALE GENOMIC DNA]</scope>
    <source>
        <strain evidence="8">NZE10 / CBS 128990</strain>
    </source>
</reference>
<evidence type="ECO:0000313" key="8">
    <source>
        <dbReference type="Proteomes" id="UP000016933"/>
    </source>
</evidence>
<feature type="repeat" description="PPR" evidence="5">
    <location>
        <begin position="489"/>
        <end position="524"/>
    </location>
</feature>
<evidence type="ECO:0000256" key="3">
    <source>
        <dbReference type="ARBA" id="ARBA00044493"/>
    </source>
</evidence>
<dbReference type="PANTHER" id="PTHR47936:SF1">
    <property type="entry name" value="PENTATRICOPEPTIDE REPEAT-CONTAINING PROTEIN GUN1, CHLOROPLASTIC"/>
    <property type="match status" value="1"/>
</dbReference>
<reference evidence="7 8" key="2">
    <citation type="journal article" date="2012" name="PLoS Pathog.">
        <title>Diverse lifestyles and strategies of plant pathogenesis encoded in the genomes of eighteen Dothideomycetes fungi.</title>
        <authorList>
            <person name="Ohm R.A."/>
            <person name="Feau N."/>
            <person name="Henrissat B."/>
            <person name="Schoch C.L."/>
            <person name="Horwitz B.A."/>
            <person name="Barry K.W."/>
            <person name="Condon B.J."/>
            <person name="Copeland A.C."/>
            <person name="Dhillon B."/>
            <person name="Glaser F."/>
            <person name="Hesse C.N."/>
            <person name="Kosti I."/>
            <person name="LaButti K."/>
            <person name="Lindquist E.A."/>
            <person name="Lucas S."/>
            <person name="Salamov A.A."/>
            <person name="Bradshaw R.E."/>
            <person name="Ciuffetti L."/>
            <person name="Hamelin R.C."/>
            <person name="Kema G.H.J."/>
            <person name="Lawrence C."/>
            <person name="Scott J.A."/>
            <person name="Spatafora J.W."/>
            <person name="Turgeon B.G."/>
            <person name="de Wit P.J.G.M."/>
            <person name="Zhong S."/>
            <person name="Goodwin S.B."/>
            <person name="Grigoriev I.V."/>
        </authorList>
    </citation>
    <scope>NUCLEOTIDE SEQUENCE [LARGE SCALE GENOMIC DNA]</scope>
    <source>
        <strain evidence="8">NZE10 / CBS 128990</strain>
    </source>
</reference>
<feature type="compositionally biased region" description="Polar residues" evidence="6">
    <location>
        <begin position="569"/>
        <end position="580"/>
    </location>
</feature>
<dbReference type="InterPro" id="IPR002885">
    <property type="entry name" value="PPR_rpt"/>
</dbReference>
<evidence type="ECO:0000313" key="7">
    <source>
        <dbReference type="EMBL" id="EME44549.1"/>
    </source>
</evidence>
<protein>
    <recommendedName>
        <fullName evidence="9">Pentacotripeptide-repeat region of PRORP domain-containing protein</fullName>
    </recommendedName>
</protein>
<dbReference type="OMA" id="EMIYKEM"/>
<evidence type="ECO:0000256" key="6">
    <source>
        <dbReference type="SAM" id="MobiDB-lite"/>
    </source>
</evidence>
<evidence type="ECO:0000256" key="5">
    <source>
        <dbReference type="PROSITE-ProRule" id="PRU00708"/>
    </source>
</evidence>
<dbReference type="HOGENOM" id="CLU_012630_2_1_1"/>
<feature type="region of interest" description="Disordered" evidence="6">
    <location>
        <begin position="563"/>
        <end position="591"/>
    </location>
</feature>
<dbReference type="PROSITE" id="PS51375">
    <property type="entry name" value="PPR"/>
    <property type="match status" value="1"/>
</dbReference>
<proteinExistence type="inferred from homology"/>